<sequence>FGVDFDDPMEEIKKIKQIGSVREYQAFLLLPLGSCGVVLGVQWLLTLGDIKMNFRTLTIEFYYQGKRHILRGSGKQILSSGAGKLARIASYHQSHLCIIQVVPSMCNELQWYSLESKGELNQDPRLLALLNEFKNLFAEPTQLPPSRGLFDHRIMLHNGIEPINNTFQGLMNTNFSCLPKEICNTWAILSLRKECQTDPQKAKAVRNWPTPTTTKQVRGFFGLAGYYMRFIQGFGIICKPLSDLLKKYGFKWLLTASVAFNQLK</sequence>
<dbReference type="InterPro" id="IPR051320">
    <property type="entry name" value="Viral_Replic_Matur_Polypro"/>
</dbReference>
<keyword evidence="3" id="KW-1185">Reference proteome</keyword>
<evidence type="ECO:0000313" key="3">
    <source>
        <dbReference type="Proteomes" id="UP000187609"/>
    </source>
</evidence>
<dbReference type="EMBL" id="MJEQ01037190">
    <property type="protein sequence ID" value="OIS99719.1"/>
    <property type="molecule type" value="Genomic_DNA"/>
</dbReference>
<reference evidence="2" key="1">
    <citation type="submission" date="2016-11" db="EMBL/GenBank/DDBJ databases">
        <title>The genome of Nicotiana attenuata.</title>
        <authorList>
            <person name="Xu S."/>
            <person name="Brockmoeller T."/>
            <person name="Gaquerel E."/>
            <person name="Navarro A."/>
            <person name="Kuhl H."/>
            <person name="Gase K."/>
            <person name="Ling Z."/>
            <person name="Zhou W."/>
            <person name="Kreitzer C."/>
            <person name="Stanke M."/>
            <person name="Tang H."/>
            <person name="Lyons E."/>
            <person name="Pandey P."/>
            <person name="Pandey S.P."/>
            <person name="Timmermann B."/>
            <person name="Baldwin I.T."/>
        </authorList>
    </citation>
    <scope>NUCLEOTIDE SEQUENCE [LARGE SCALE GENOMIC DNA]</scope>
    <source>
        <strain evidence="2">UT</strain>
    </source>
</reference>
<gene>
    <name evidence="2" type="ORF">A4A49_62587</name>
</gene>
<evidence type="ECO:0000256" key="1">
    <source>
        <dbReference type="SAM" id="Phobius"/>
    </source>
</evidence>
<proteinExistence type="predicted"/>
<keyword evidence="1" id="KW-0812">Transmembrane</keyword>
<dbReference type="InterPro" id="IPR043128">
    <property type="entry name" value="Rev_trsase/Diguanyl_cyclase"/>
</dbReference>
<dbReference type="Gramene" id="OIS99719">
    <property type="protein sequence ID" value="OIS99719"/>
    <property type="gene ID" value="A4A49_62587"/>
</dbReference>
<dbReference type="SUPFAM" id="SSF56672">
    <property type="entry name" value="DNA/RNA polymerases"/>
    <property type="match status" value="1"/>
</dbReference>
<feature type="non-terminal residue" evidence="2">
    <location>
        <position position="1"/>
    </location>
</feature>
<dbReference type="PANTHER" id="PTHR33064">
    <property type="entry name" value="POL PROTEIN"/>
    <property type="match status" value="1"/>
</dbReference>
<comment type="caution">
    <text evidence="2">The sequence shown here is derived from an EMBL/GenBank/DDBJ whole genome shotgun (WGS) entry which is preliminary data.</text>
</comment>
<evidence type="ECO:0000313" key="2">
    <source>
        <dbReference type="EMBL" id="OIS99719.1"/>
    </source>
</evidence>
<dbReference type="Proteomes" id="UP000187609">
    <property type="component" value="Unassembled WGS sequence"/>
</dbReference>
<keyword evidence="1" id="KW-0472">Membrane</keyword>
<dbReference type="STRING" id="49451.A0A1J6IGS3"/>
<accession>A0A1J6IGS3</accession>
<dbReference type="AlphaFoldDB" id="A0A1J6IGS3"/>
<organism evidence="2 3">
    <name type="scientific">Nicotiana attenuata</name>
    <name type="common">Coyote tobacco</name>
    <dbReference type="NCBI Taxonomy" id="49451"/>
    <lineage>
        <taxon>Eukaryota</taxon>
        <taxon>Viridiplantae</taxon>
        <taxon>Streptophyta</taxon>
        <taxon>Embryophyta</taxon>
        <taxon>Tracheophyta</taxon>
        <taxon>Spermatophyta</taxon>
        <taxon>Magnoliopsida</taxon>
        <taxon>eudicotyledons</taxon>
        <taxon>Gunneridae</taxon>
        <taxon>Pentapetalae</taxon>
        <taxon>asterids</taxon>
        <taxon>lamiids</taxon>
        <taxon>Solanales</taxon>
        <taxon>Solanaceae</taxon>
        <taxon>Nicotianoideae</taxon>
        <taxon>Nicotianeae</taxon>
        <taxon>Nicotiana</taxon>
    </lineage>
</organism>
<dbReference type="Gene3D" id="3.30.70.270">
    <property type="match status" value="1"/>
</dbReference>
<feature type="transmembrane region" description="Helical" evidence="1">
    <location>
        <begin position="24"/>
        <end position="45"/>
    </location>
</feature>
<dbReference type="PANTHER" id="PTHR33064:SF37">
    <property type="entry name" value="RIBONUCLEASE H"/>
    <property type="match status" value="1"/>
</dbReference>
<feature type="non-terminal residue" evidence="2">
    <location>
        <position position="264"/>
    </location>
</feature>
<keyword evidence="1" id="KW-1133">Transmembrane helix</keyword>
<dbReference type="InterPro" id="IPR043502">
    <property type="entry name" value="DNA/RNA_pol_sf"/>
</dbReference>
<protein>
    <submittedName>
        <fullName evidence="2">Mitochondrial protein</fullName>
    </submittedName>
</protein>
<name>A0A1J6IGS3_NICAT</name>